<dbReference type="CDD" id="cd03762">
    <property type="entry name" value="proteasome_beta_type_6"/>
    <property type="match status" value="1"/>
</dbReference>
<evidence type="ECO:0000313" key="11">
    <source>
        <dbReference type="Proteomes" id="UP000694845"/>
    </source>
</evidence>
<dbReference type="Proteomes" id="UP000694845">
    <property type="component" value="Unplaced"/>
</dbReference>
<dbReference type="PROSITE" id="PS51476">
    <property type="entry name" value="PROTEASOME_BETA_2"/>
    <property type="match status" value="1"/>
</dbReference>
<dbReference type="SUPFAM" id="SSF56235">
    <property type="entry name" value="N-terminal nucleophile aminohydrolases (Ntn hydrolases)"/>
    <property type="match status" value="1"/>
</dbReference>
<keyword evidence="7" id="KW-0865">Zymogen</keyword>
<keyword evidence="5" id="KW-0378">Hydrolase</keyword>
<evidence type="ECO:0000256" key="9">
    <source>
        <dbReference type="PIRSR" id="PIRSR600243-1"/>
    </source>
</evidence>
<comment type="catalytic activity">
    <reaction evidence="1">
        <text>Cleavage of peptide bonds with very broad specificity.</text>
        <dbReference type="EC" id="3.4.25.1"/>
    </reaction>
</comment>
<protein>
    <recommendedName>
        <fullName evidence="10">Proteasome subunit beta</fullName>
    </recommendedName>
</protein>
<comment type="function">
    <text evidence="10">Component of the proteasome, a multicatalytic proteinase complex which is characterized by its ability to cleave peptides with Arg, Phe, Tyr, Leu, and Glu adjacent to the leaving group at neutral or slightly basic pH. The proteasome has an ATP-dependent proteolytic activity.</text>
</comment>
<keyword evidence="6 10" id="KW-0647">Proteasome</keyword>
<organism evidence="11 12">
    <name type="scientific">Acanthaster planci</name>
    <name type="common">Crown-of-thorns starfish</name>
    <dbReference type="NCBI Taxonomy" id="133434"/>
    <lineage>
        <taxon>Eukaryota</taxon>
        <taxon>Metazoa</taxon>
        <taxon>Echinodermata</taxon>
        <taxon>Eleutherozoa</taxon>
        <taxon>Asterozoa</taxon>
        <taxon>Asteroidea</taxon>
        <taxon>Valvatacea</taxon>
        <taxon>Valvatida</taxon>
        <taxon>Acanthasteridae</taxon>
        <taxon>Acanthaster</taxon>
    </lineage>
</organism>
<dbReference type="AlphaFoldDB" id="A0A8B7Y0C6"/>
<evidence type="ECO:0000256" key="8">
    <source>
        <dbReference type="ARBA" id="ARBA00023242"/>
    </source>
</evidence>
<dbReference type="PROSITE" id="PS00854">
    <property type="entry name" value="PROTEASOME_BETA_1"/>
    <property type="match status" value="1"/>
</dbReference>
<name>A0A8B7Y0C6_ACAPL</name>
<evidence type="ECO:0000256" key="2">
    <source>
        <dbReference type="ARBA" id="ARBA00022490"/>
    </source>
</evidence>
<evidence type="ECO:0000256" key="4">
    <source>
        <dbReference type="ARBA" id="ARBA00022698"/>
    </source>
</evidence>
<dbReference type="Pfam" id="PF00227">
    <property type="entry name" value="Proteasome"/>
    <property type="match status" value="1"/>
</dbReference>
<dbReference type="InterPro" id="IPR000243">
    <property type="entry name" value="Pept_T1A_subB"/>
</dbReference>
<gene>
    <name evidence="12" type="primary">LOC110976472</name>
</gene>
<sequence>MRNNTEAGTNQYHISNMALPMSEVRGKAASICEANSQLPAWMKAEEKTGTTIMAVEFDGGVVIGADSRTTSGAYIGNRVTDKLTKVHDYIYCCRSGSAADTQAIADIVSYQLDFHSMNEGEAPLVRTAANLFRNMCYEYRDSLSAGILVAGWDKVKGGQVYSVPIGGMIVRQPVAMGGSGSTYLYGYLDSSYKENMTKEECLQFIANGLALAMMRDGSSGGIIRLAIITKDGVERKTILGNELPRFYEG</sequence>
<dbReference type="InterPro" id="IPR023333">
    <property type="entry name" value="Proteasome_suB-type"/>
</dbReference>
<dbReference type="GeneID" id="110976472"/>
<dbReference type="Gene3D" id="3.60.20.10">
    <property type="entry name" value="Glutamine Phosphoribosylpyrophosphate, subunit 1, domain 1"/>
    <property type="match status" value="1"/>
</dbReference>
<keyword evidence="4" id="KW-0888">Threonine protease</keyword>
<accession>A0A8B7Y0C6</accession>
<keyword evidence="2 10" id="KW-0963">Cytoplasm</keyword>
<dbReference type="InterPro" id="IPR001353">
    <property type="entry name" value="Proteasome_sua/b"/>
</dbReference>
<comment type="similarity">
    <text evidence="10">Belongs to the peptidase T1B family.</text>
</comment>
<dbReference type="InterPro" id="IPR016050">
    <property type="entry name" value="Proteasome_bsu_CS"/>
</dbReference>
<dbReference type="GO" id="GO:0004298">
    <property type="term" value="F:threonine-type endopeptidase activity"/>
    <property type="evidence" value="ECO:0007669"/>
    <property type="project" value="UniProtKB-KW"/>
</dbReference>
<evidence type="ECO:0000256" key="1">
    <source>
        <dbReference type="ARBA" id="ARBA00001198"/>
    </source>
</evidence>
<dbReference type="InterPro" id="IPR029055">
    <property type="entry name" value="Ntn_hydrolases_N"/>
</dbReference>
<dbReference type="PANTHER" id="PTHR32194:SF0">
    <property type="entry name" value="ATP-DEPENDENT PROTEASE SUBUNIT HSLV"/>
    <property type="match status" value="1"/>
</dbReference>
<dbReference type="PRINTS" id="PR00141">
    <property type="entry name" value="PROTEASOME"/>
</dbReference>
<evidence type="ECO:0000313" key="12">
    <source>
        <dbReference type="RefSeq" id="XP_022085436.1"/>
    </source>
</evidence>
<dbReference type="OrthoDB" id="7854943at2759"/>
<evidence type="ECO:0000256" key="5">
    <source>
        <dbReference type="ARBA" id="ARBA00022801"/>
    </source>
</evidence>
<keyword evidence="3" id="KW-0645">Protease</keyword>
<keyword evidence="8 10" id="KW-0539">Nucleus</keyword>
<dbReference type="OMA" id="TFIYGYC"/>
<keyword evidence="11" id="KW-1185">Reference proteome</keyword>
<dbReference type="GO" id="GO:0051603">
    <property type="term" value="P:proteolysis involved in protein catabolic process"/>
    <property type="evidence" value="ECO:0007669"/>
    <property type="project" value="InterPro"/>
</dbReference>
<proteinExistence type="inferred from homology"/>
<dbReference type="GO" id="GO:0019774">
    <property type="term" value="C:proteasome core complex, beta-subunit complex"/>
    <property type="evidence" value="ECO:0007669"/>
    <property type="project" value="UniProtKB-ARBA"/>
</dbReference>
<dbReference type="GO" id="GO:0005737">
    <property type="term" value="C:cytoplasm"/>
    <property type="evidence" value="ECO:0007669"/>
    <property type="project" value="UniProtKB-SubCell"/>
</dbReference>
<reference evidence="12" key="1">
    <citation type="submission" date="2025-08" db="UniProtKB">
        <authorList>
            <consortium name="RefSeq"/>
        </authorList>
    </citation>
    <scope>IDENTIFICATION</scope>
</reference>
<evidence type="ECO:0000256" key="3">
    <source>
        <dbReference type="ARBA" id="ARBA00022670"/>
    </source>
</evidence>
<evidence type="ECO:0000256" key="7">
    <source>
        <dbReference type="ARBA" id="ARBA00023145"/>
    </source>
</evidence>
<dbReference type="GO" id="GO:0005634">
    <property type="term" value="C:nucleus"/>
    <property type="evidence" value="ECO:0007669"/>
    <property type="project" value="UniProtKB-SubCell"/>
</dbReference>
<dbReference type="KEGG" id="aplc:110976472"/>
<comment type="subcellular location">
    <subcellularLocation>
        <location evidence="10">Cytoplasm</location>
    </subcellularLocation>
    <subcellularLocation>
        <location evidence="10">Nucleus</location>
    </subcellularLocation>
</comment>
<evidence type="ECO:0000256" key="10">
    <source>
        <dbReference type="RuleBase" id="RU004203"/>
    </source>
</evidence>
<feature type="active site" description="Nucleophile" evidence="9">
    <location>
        <position position="50"/>
    </location>
</feature>
<evidence type="ECO:0000256" key="6">
    <source>
        <dbReference type="ARBA" id="ARBA00022942"/>
    </source>
</evidence>
<dbReference type="PANTHER" id="PTHR32194">
    <property type="entry name" value="METALLOPROTEASE TLDD"/>
    <property type="match status" value="1"/>
</dbReference>
<comment type="subunit">
    <text evidence="10">Component of the proteasome complex.</text>
</comment>
<dbReference type="FunFam" id="3.60.20.10:FF:000010">
    <property type="entry name" value="Proteasome subunit beta type-1"/>
    <property type="match status" value="1"/>
</dbReference>
<dbReference type="RefSeq" id="XP_022085436.1">
    <property type="nucleotide sequence ID" value="XM_022229744.1"/>
</dbReference>